<dbReference type="InterPro" id="IPR009057">
    <property type="entry name" value="Homeodomain-like_sf"/>
</dbReference>
<dbReference type="GO" id="GO:0000976">
    <property type="term" value="F:transcription cis-regulatory region binding"/>
    <property type="evidence" value="ECO:0007669"/>
    <property type="project" value="TreeGrafter"/>
</dbReference>
<dbReference type="eggNOG" id="COG1309">
    <property type="taxonomic scope" value="Bacteria"/>
</dbReference>
<dbReference type="PANTHER" id="PTHR30055:SF148">
    <property type="entry name" value="TETR-FAMILY TRANSCRIPTIONAL REGULATOR"/>
    <property type="match status" value="1"/>
</dbReference>
<evidence type="ECO:0000313" key="7">
    <source>
        <dbReference type="EMBL" id="ADP79798.1"/>
    </source>
</evidence>
<dbReference type="PROSITE" id="PS01081">
    <property type="entry name" value="HTH_TETR_1"/>
    <property type="match status" value="1"/>
</dbReference>
<dbReference type="InterPro" id="IPR001647">
    <property type="entry name" value="HTH_TetR"/>
</dbReference>
<dbReference type="RefSeq" id="WP_013422917.1">
    <property type="nucleotide sequence ID" value="NC_014666.1"/>
</dbReference>
<dbReference type="Gene3D" id="1.10.357.10">
    <property type="entry name" value="Tetracycline Repressor, domain 2"/>
    <property type="match status" value="1"/>
</dbReference>
<evidence type="ECO:0000259" key="6">
    <source>
        <dbReference type="PROSITE" id="PS50977"/>
    </source>
</evidence>
<keyword evidence="1" id="KW-0805">Transcription regulation</keyword>
<dbReference type="SUPFAM" id="SSF46689">
    <property type="entry name" value="Homeodomain-like"/>
    <property type="match status" value="1"/>
</dbReference>
<dbReference type="Proteomes" id="UP000002484">
    <property type="component" value="Chromosome"/>
</dbReference>
<dbReference type="HOGENOM" id="CLU_069356_25_6_11"/>
<gene>
    <name evidence="7" type="ordered locus">FraEuI1c_1741</name>
</gene>
<dbReference type="PROSITE" id="PS50977">
    <property type="entry name" value="HTH_TETR_2"/>
    <property type="match status" value="1"/>
</dbReference>
<dbReference type="Pfam" id="PF16859">
    <property type="entry name" value="TetR_C_11"/>
    <property type="match status" value="1"/>
</dbReference>
<dbReference type="AlphaFoldDB" id="E3JA96"/>
<dbReference type="EMBL" id="CP002299">
    <property type="protein sequence ID" value="ADP79798.1"/>
    <property type="molecule type" value="Genomic_DNA"/>
</dbReference>
<dbReference type="STRING" id="298654.FraEuI1c_1741"/>
<keyword evidence="2 4" id="KW-0238">DNA-binding</keyword>
<accession>E3JA96</accession>
<protein>
    <submittedName>
        <fullName evidence="7">Regulatory protein TetR</fullName>
    </submittedName>
</protein>
<evidence type="ECO:0000256" key="2">
    <source>
        <dbReference type="ARBA" id="ARBA00023125"/>
    </source>
</evidence>
<evidence type="ECO:0000313" key="8">
    <source>
        <dbReference type="Proteomes" id="UP000002484"/>
    </source>
</evidence>
<dbReference type="PRINTS" id="PR00455">
    <property type="entry name" value="HTHTETR"/>
</dbReference>
<reference evidence="7 8" key="1">
    <citation type="submission" date="2010-10" db="EMBL/GenBank/DDBJ databases">
        <title>Complete sequence of Frankia sp. EuI1c.</title>
        <authorList>
            <consortium name="US DOE Joint Genome Institute"/>
            <person name="Lucas S."/>
            <person name="Copeland A."/>
            <person name="Lapidus A."/>
            <person name="Cheng J.-F."/>
            <person name="Bruce D."/>
            <person name="Goodwin L."/>
            <person name="Pitluck S."/>
            <person name="Chertkov O."/>
            <person name="Detter J.C."/>
            <person name="Han C."/>
            <person name="Tapia R."/>
            <person name="Land M."/>
            <person name="Hauser L."/>
            <person name="Jeffries C."/>
            <person name="Kyrpides N."/>
            <person name="Ivanova N."/>
            <person name="Mikhailova N."/>
            <person name="Beauchemin N."/>
            <person name="Sen A."/>
            <person name="Sur S.A."/>
            <person name="Gtari M."/>
            <person name="Wall L."/>
            <person name="Tisa L."/>
            <person name="Woyke T."/>
        </authorList>
    </citation>
    <scope>NUCLEOTIDE SEQUENCE [LARGE SCALE GENOMIC DNA]</scope>
    <source>
        <strain evidence="8">DSM 45817 / CECT 9037 / EuI1c</strain>
    </source>
</reference>
<dbReference type="InterPro" id="IPR050109">
    <property type="entry name" value="HTH-type_TetR-like_transc_reg"/>
</dbReference>
<dbReference type="InterPro" id="IPR023772">
    <property type="entry name" value="DNA-bd_HTH_TetR-type_CS"/>
</dbReference>
<evidence type="ECO:0000256" key="5">
    <source>
        <dbReference type="SAM" id="MobiDB-lite"/>
    </source>
</evidence>
<organism evidence="7 8">
    <name type="scientific">Pseudofrankia inefficax (strain DSM 45817 / CECT 9037 / DDB 130130 / EuI1c)</name>
    <name type="common">Frankia inefficax</name>
    <dbReference type="NCBI Taxonomy" id="298654"/>
    <lineage>
        <taxon>Bacteria</taxon>
        <taxon>Bacillati</taxon>
        <taxon>Actinomycetota</taxon>
        <taxon>Actinomycetes</taxon>
        <taxon>Frankiales</taxon>
        <taxon>Frankiaceae</taxon>
        <taxon>Pseudofrankia</taxon>
    </lineage>
</organism>
<proteinExistence type="predicted"/>
<feature type="region of interest" description="Disordered" evidence="5">
    <location>
        <begin position="1"/>
        <end position="31"/>
    </location>
</feature>
<evidence type="ECO:0000256" key="4">
    <source>
        <dbReference type="PROSITE-ProRule" id="PRU00335"/>
    </source>
</evidence>
<evidence type="ECO:0000256" key="1">
    <source>
        <dbReference type="ARBA" id="ARBA00023015"/>
    </source>
</evidence>
<dbReference type="InterPro" id="IPR011075">
    <property type="entry name" value="TetR_C"/>
</dbReference>
<evidence type="ECO:0000256" key="3">
    <source>
        <dbReference type="ARBA" id="ARBA00023163"/>
    </source>
</evidence>
<dbReference type="Gene3D" id="1.10.10.60">
    <property type="entry name" value="Homeodomain-like"/>
    <property type="match status" value="1"/>
</dbReference>
<feature type="DNA-binding region" description="H-T-H motif" evidence="4">
    <location>
        <begin position="54"/>
        <end position="73"/>
    </location>
</feature>
<dbReference type="OrthoDB" id="9796019at2"/>
<keyword evidence="3" id="KW-0804">Transcription</keyword>
<dbReference type="PANTHER" id="PTHR30055">
    <property type="entry name" value="HTH-TYPE TRANSCRIPTIONAL REGULATOR RUTR"/>
    <property type="match status" value="1"/>
</dbReference>
<dbReference type="KEGG" id="fri:FraEuI1c_1741"/>
<dbReference type="Pfam" id="PF00440">
    <property type="entry name" value="TetR_N"/>
    <property type="match status" value="1"/>
</dbReference>
<dbReference type="SUPFAM" id="SSF48498">
    <property type="entry name" value="Tetracyclin repressor-like, C-terminal domain"/>
    <property type="match status" value="1"/>
</dbReference>
<keyword evidence="8" id="KW-1185">Reference proteome</keyword>
<dbReference type="InterPro" id="IPR036271">
    <property type="entry name" value="Tet_transcr_reg_TetR-rel_C_sf"/>
</dbReference>
<feature type="domain" description="HTH tetR-type" evidence="6">
    <location>
        <begin position="31"/>
        <end position="91"/>
    </location>
</feature>
<dbReference type="GO" id="GO:0003700">
    <property type="term" value="F:DNA-binding transcription factor activity"/>
    <property type="evidence" value="ECO:0007669"/>
    <property type="project" value="TreeGrafter"/>
</dbReference>
<name>E3JA96_PSEI1</name>
<sequence>MTTAELGRHGPPNRPDRPPSGVRPPGRPRDARADGAIIEATLQTLATTGFTGLSMEAVAARAKVGKATLYRRWSTKDTLVADALATLVETAEPVDTGSLRDDLVAWLNTVRRHTFQTLSGRIMPRLLAEKDSHPELFETYRHQVIEPFRQQAQKVLLRGMASGELLPDLDVDLITDMLVGPVSYRQSISGPNEVSGTRISQVVDIVLEGILARPAEPADDVRPASGVAAEVVAAEVVVVAADLGEKAATGEAPEALALDDAG</sequence>
<dbReference type="InParanoid" id="E3JA96"/>